<organism evidence="4 5">
    <name type="scientific">Thermosipho ferrireducens</name>
    <dbReference type="NCBI Taxonomy" id="2571116"/>
    <lineage>
        <taxon>Bacteria</taxon>
        <taxon>Thermotogati</taxon>
        <taxon>Thermotogota</taxon>
        <taxon>Thermotogae</taxon>
        <taxon>Thermotogales</taxon>
        <taxon>Fervidobacteriaceae</taxon>
        <taxon>Thermosipho</taxon>
    </lineage>
</organism>
<keyword evidence="5" id="KW-1185">Reference proteome</keyword>
<evidence type="ECO:0000313" key="4">
    <source>
        <dbReference type="EMBL" id="QTA37739.1"/>
    </source>
</evidence>
<proteinExistence type="predicted"/>
<keyword evidence="2" id="KW-0378">Hydrolase</keyword>
<gene>
    <name evidence="4" type="ORF">JYK00_08430</name>
</gene>
<accession>A0ABX7S6C6</accession>
<dbReference type="PANTHER" id="PTHR43046:SF14">
    <property type="entry name" value="MUTT_NUDIX FAMILY PROTEIN"/>
    <property type="match status" value="1"/>
</dbReference>
<evidence type="ECO:0000259" key="3">
    <source>
        <dbReference type="PROSITE" id="PS51462"/>
    </source>
</evidence>
<dbReference type="PANTHER" id="PTHR43046">
    <property type="entry name" value="GDP-MANNOSE MANNOSYL HYDROLASE"/>
    <property type="match status" value="1"/>
</dbReference>
<feature type="domain" description="Nudix hydrolase" evidence="3">
    <location>
        <begin position="32"/>
        <end position="158"/>
    </location>
</feature>
<dbReference type="PROSITE" id="PS51462">
    <property type="entry name" value="NUDIX"/>
    <property type="match status" value="1"/>
</dbReference>
<dbReference type="Pfam" id="PF00293">
    <property type="entry name" value="NUDIX"/>
    <property type="match status" value="1"/>
</dbReference>
<dbReference type="PROSITE" id="PS00893">
    <property type="entry name" value="NUDIX_BOX"/>
    <property type="match status" value="1"/>
</dbReference>
<name>A0ABX7S6C6_9BACT</name>
<dbReference type="SUPFAM" id="SSF55811">
    <property type="entry name" value="Nudix"/>
    <property type="match status" value="1"/>
</dbReference>
<dbReference type="InterPro" id="IPR000086">
    <property type="entry name" value="NUDIX_hydrolase_dom"/>
</dbReference>
<dbReference type="Gene3D" id="3.90.79.10">
    <property type="entry name" value="Nucleoside Triphosphate Pyrophosphohydrolase"/>
    <property type="match status" value="1"/>
</dbReference>
<evidence type="ECO:0000313" key="5">
    <source>
        <dbReference type="Proteomes" id="UP000671862"/>
    </source>
</evidence>
<dbReference type="InterPro" id="IPR015797">
    <property type="entry name" value="NUDIX_hydrolase-like_dom_sf"/>
</dbReference>
<dbReference type="EMBL" id="CP071446">
    <property type="protein sequence ID" value="QTA37739.1"/>
    <property type="molecule type" value="Genomic_DNA"/>
</dbReference>
<reference evidence="4 5" key="1">
    <citation type="submission" date="2021-03" db="EMBL/GenBank/DDBJ databases">
        <title>Thermosipho ferrireducens sp.nov., an anaerobic thermophilic iron-reducing bacterium isolated from a deep-sea hydrothermal sulfide deposits.</title>
        <authorList>
            <person name="Zeng X."/>
            <person name="Chen Y."/>
            <person name="Shao Z."/>
        </authorList>
    </citation>
    <scope>NUCLEOTIDE SEQUENCE [LARGE SCALE GENOMIC DNA]</scope>
    <source>
        <strain evidence="4 5">JL129W03</strain>
    </source>
</reference>
<protein>
    <submittedName>
        <fullName evidence="4">NUDIX domain-containing protein</fullName>
    </submittedName>
</protein>
<evidence type="ECO:0000256" key="2">
    <source>
        <dbReference type="ARBA" id="ARBA00022801"/>
    </source>
</evidence>
<evidence type="ECO:0000256" key="1">
    <source>
        <dbReference type="ARBA" id="ARBA00001946"/>
    </source>
</evidence>
<dbReference type="InterPro" id="IPR020084">
    <property type="entry name" value="NUDIX_hydrolase_CS"/>
</dbReference>
<comment type="cofactor">
    <cofactor evidence="1">
        <name>Mg(2+)</name>
        <dbReference type="ChEBI" id="CHEBI:18420"/>
    </cofactor>
</comment>
<sequence>MVKLIYATIKNLKGGGSLKPINNIKELQKSLRQKLAVICYAVNEFDEVLLLERKKEPFAGKLVPPGGKVEPGEKVYSAVFREFFEETGLKLNSPEIKVVTTEIGPEHYNWILFIFKDKIKKDRVNHSAEGELRWVKRSRLNNENLSDIDKKIIPYIFEKKGVYLFEIEYNTDKEATITSIERCKLDILSL</sequence>
<dbReference type="Proteomes" id="UP000671862">
    <property type="component" value="Chromosome"/>
</dbReference>